<name>A0ABR2AWS5_9ROSI</name>
<feature type="compositionally biased region" description="Basic and acidic residues" evidence="1">
    <location>
        <begin position="155"/>
        <end position="167"/>
    </location>
</feature>
<feature type="compositionally biased region" description="Low complexity" evidence="1">
    <location>
        <begin position="57"/>
        <end position="69"/>
    </location>
</feature>
<organism evidence="2 3">
    <name type="scientific">Hibiscus sabdariffa</name>
    <name type="common">roselle</name>
    <dbReference type="NCBI Taxonomy" id="183260"/>
    <lineage>
        <taxon>Eukaryota</taxon>
        <taxon>Viridiplantae</taxon>
        <taxon>Streptophyta</taxon>
        <taxon>Embryophyta</taxon>
        <taxon>Tracheophyta</taxon>
        <taxon>Spermatophyta</taxon>
        <taxon>Magnoliopsida</taxon>
        <taxon>eudicotyledons</taxon>
        <taxon>Gunneridae</taxon>
        <taxon>Pentapetalae</taxon>
        <taxon>rosids</taxon>
        <taxon>malvids</taxon>
        <taxon>Malvales</taxon>
        <taxon>Malvaceae</taxon>
        <taxon>Malvoideae</taxon>
        <taxon>Hibiscus</taxon>
    </lineage>
</organism>
<reference evidence="2 3" key="1">
    <citation type="journal article" date="2024" name="G3 (Bethesda)">
        <title>Genome assembly of Hibiscus sabdariffa L. provides insights into metabolisms of medicinal natural products.</title>
        <authorList>
            <person name="Kim T."/>
        </authorList>
    </citation>
    <scope>NUCLEOTIDE SEQUENCE [LARGE SCALE GENOMIC DNA]</scope>
    <source>
        <strain evidence="2">TK-2024</strain>
        <tissue evidence="2">Old leaves</tissue>
    </source>
</reference>
<gene>
    <name evidence="2" type="ORF">V6N12_000956</name>
</gene>
<protein>
    <submittedName>
        <fullName evidence="2">Uncharacterized protein</fullName>
    </submittedName>
</protein>
<keyword evidence="3" id="KW-1185">Reference proteome</keyword>
<dbReference type="Proteomes" id="UP001472677">
    <property type="component" value="Unassembled WGS sequence"/>
</dbReference>
<evidence type="ECO:0000313" key="2">
    <source>
        <dbReference type="EMBL" id="KAK8498652.1"/>
    </source>
</evidence>
<sequence>MPSLTVPTTGASATGDDETLGVGIEKREAKLVPCSTSSRFQSVPLAVPTVRSGVFPSTSTTTINSSSSDDVVDTSSHDLETSGCAGVSSNNGTDHAPDLSSEHGETSQPGGSINEGMSDESQVADGGETQAGTSVNGHPMLMSDESQVAAGGETQAEKLRRGGENVEHSGSVE</sequence>
<accession>A0ABR2AWS5</accession>
<feature type="region of interest" description="Disordered" evidence="1">
    <location>
        <begin position="51"/>
        <end position="173"/>
    </location>
</feature>
<dbReference type="EMBL" id="JBBPBM010000253">
    <property type="protein sequence ID" value="KAK8498652.1"/>
    <property type="molecule type" value="Genomic_DNA"/>
</dbReference>
<feature type="compositionally biased region" description="Basic and acidic residues" evidence="1">
    <location>
        <begin position="95"/>
        <end position="105"/>
    </location>
</feature>
<evidence type="ECO:0000256" key="1">
    <source>
        <dbReference type="SAM" id="MobiDB-lite"/>
    </source>
</evidence>
<feature type="region of interest" description="Disordered" evidence="1">
    <location>
        <begin position="1"/>
        <end position="21"/>
    </location>
</feature>
<feature type="compositionally biased region" description="Polar residues" evidence="1">
    <location>
        <begin position="1"/>
        <end position="12"/>
    </location>
</feature>
<evidence type="ECO:0000313" key="3">
    <source>
        <dbReference type="Proteomes" id="UP001472677"/>
    </source>
</evidence>
<comment type="caution">
    <text evidence="2">The sequence shown here is derived from an EMBL/GenBank/DDBJ whole genome shotgun (WGS) entry which is preliminary data.</text>
</comment>
<proteinExistence type="predicted"/>